<sequence length="401" mass="45740">MHILATGMGWFSEQPGGLNRYFADYLAAWNSTESSAALVRVNKAHPRDLPSYVRAVNGRGANLFQVRQEWKRALQSEVKRAKFDVYNPHFAYYAWGGAAVLTEQPIVTHFHGPWAYEAKVEHGTDLSLSAQFRFQVQRAIEKRVYRQSDRFIVLSQYFRDELVDHYGVPENRIHIVPGAVDTERFHDAADREALRHQLKLPANRLILLTVRRLARRMGLDNLIRALDALRHDFPNVLLVIVGGGEMYEELQQLTCELHLENHVLLTNRLPDEQLPSYYRVADLLVVPSIALEGFGLVTLEAMASGTPVVGTPVGGTKEILEKFDERLLFSGSSVRDLQEGLGNVLSHPEWLPDREQTRLHVLQHYSWDAVIPQIHHVFDLAIGKRRGQPSDTSVWETRRYG</sequence>
<name>A0ABV5AAE8_9BACL</name>
<proteinExistence type="predicted"/>
<organism evidence="3 4">
    <name type="scientific">Alicyclobacillus fastidiosus</name>
    <dbReference type="NCBI Taxonomy" id="392011"/>
    <lineage>
        <taxon>Bacteria</taxon>
        <taxon>Bacillati</taxon>
        <taxon>Bacillota</taxon>
        <taxon>Bacilli</taxon>
        <taxon>Bacillales</taxon>
        <taxon>Alicyclobacillaceae</taxon>
        <taxon>Alicyclobacillus</taxon>
    </lineage>
</organism>
<evidence type="ECO:0000259" key="2">
    <source>
        <dbReference type="Pfam" id="PF13439"/>
    </source>
</evidence>
<gene>
    <name evidence="3" type="ORF">KKP3000_002217</name>
</gene>
<feature type="domain" description="Glycosyl transferase family 1" evidence="1">
    <location>
        <begin position="190"/>
        <end position="349"/>
    </location>
</feature>
<dbReference type="PANTHER" id="PTHR45947:SF3">
    <property type="entry name" value="SULFOQUINOVOSYL TRANSFERASE SQD2"/>
    <property type="match status" value="1"/>
</dbReference>
<feature type="domain" description="Glycosyltransferase subfamily 4-like N-terminal" evidence="2">
    <location>
        <begin position="50"/>
        <end position="184"/>
    </location>
</feature>
<dbReference type="EMBL" id="JBDXSU010000002">
    <property type="protein sequence ID" value="MFB5189218.1"/>
    <property type="molecule type" value="Genomic_DNA"/>
</dbReference>
<dbReference type="InterPro" id="IPR001296">
    <property type="entry name" value="Glyco_trans_1"/>
</dbReference>
<dbReference type="Proteomes" id="UP001579974">
    <property type="component" value="Unassembled WGS sequence"/>
</dbReference>
<protein>
    <submittedName>
        <fullName evidence="3">Glycosyltransferase family 4 protein</fullName>
        <ecNumber evidence="3">2.4.-.-</ecNumber>
    </submittedName>
</protein>
<evidence type="ECO:0000259" key="1">
    <source>
        <dbReference type="Pfam" id="PF00534"/>
    </source>
</evidence>
<keyword evidence="3" id="KW-0328">Glycosyltransferase</keyword>
<dbReference type="PANTHER" id="PTHR45947">
    <property type="entry name" value="SULFOQUINOVOSYL TRANSFERASE SQD2"/>
    <property type="match status" value="1"/>
</dbReference>
<reference evidence="3 4" key="1">
    <citation type="journal article" date="2024" name="Int. J. Mol. Sci.">
        <title>Exploration of Alicyclobacillus spp. Genome in Search of Antibiotic Resistance.</title>
        <authorList>
            <person name="Bucka-Kolendo J."/>
            <person name="Kiousi D.E."/>
            <person name="Dekowska A."/>
            <person name="Mikolajczuk-Szczyrba A."/>
            <person name="Karadedos D.M."/>
            <person name="Michael P."/>
            <person name="Galanis A."/>
            <person name="Sokolowska B."/>
        </authorList>
    </citation>
    <scope>NUCLEOTIDE SEQUENCE [LARGE SCALE GENOMIC DNA]</scope>
    <source>
        <strain evidence="3 4">KKP 3000</strain>
    </source>
</reference>
<dbReference type="CDD" id="cd03801">
    <property type="entry name" value="GT4_PimA-like"/>
    <property type="match status" value="1"/>
</dbReference>
<keyword evidence="3" id="KW-0808">Transferase</keyword>
<dbReference type="InterPro" id="IPR050194">
    <property type="entry name" value="Glycosyltransferase_grp1"/>
</dbReference>
<accession>A0ABV5AAE8</accession>
<dbReference type="Gene3D" id="3.40.50.2000">
    <property type="entry name" value="Glycogen Phosphorylase B"/>
    <property type="match status" value="2"/>
</dbReference>
<evidence type="ECO:0000313" key="3">
    <source>
        <dbReference type="EMBL" id="MFB5189218.1"/>
    </source>
</evidence>
<evidence type="ECO:0000313" key="4">
    <source>
        <dbReference type="Proteomes" id="UP001579974"/>
    </source>
</evidence>
<dbReference type="GO" id="GO:0016757">
    <property type="term" value="F:glycosyltransferase activity"/>
    <property type="evidence" value="ECO:0007669"/>
    <property type="project" value="UniProtKB-KW"/>
</dbReference>
<dbReference type="Pfam" id="PF00534">
    <property type="entry name" value="Glycos_transf_1"/>
    <property type="match status" value="1"/>
</dbReference>
<dbReference type="InterPro" id="IPR028098">
    <property type="entry name" value="Glyco_trans_4-like_N"/>
</dbReference>
<keyword evidence="4" id="KW-1185">Reference proteome</keyword>
<dbReference type="EC" id="2.4.-.-" evidence="3"/>
<dbReference type="SUPFAM" id="SSF53756">
    <property type="entry name" value="UDP-Glycosyltransferase/glycogen phosphorylase"/>
    <property type="match status" value="1"/>
</dbReference>
<dbReference type="Pfam" id="PF13439">
    <property type="entry name" value="Glyco_transf_4"/>
    <property type="match status" value="1"/>
</dbReference>
<dbReference type="RefSeq" id="WP_275472638.1">
    <property type="nucleotide sequence ID" value="NZ_CP162940.1"/>
</dbReference>
<comment type="caution">
    <text evidence="3">The sequence shown here is derived from an EMBL/GenBank/DDBJ whole genome shotgun (WGS) entry which is preliminary data.</text>
</comment>